<keyword evidence="3" id="KW-1185">Reference proteome</keyword>
<keyword evidence="1" id="KW-0812">Transmembrane</keyword>
<dbReference type="InterPro" id="IPR036383">
    <property type="entry name" value="TSP1_rpt_sf"/>
</dbReference>
<dbReference type="EMBL" id="JAUCMV010000002">
    <property type="protein sequence ID" value="KAK0420428.1"/>
    <property type="molecule type" value="Genomic_DNA"/>
</dbReference>
<dbReference type="Gene3D" id="2.20.100.10">
    <property type="entry name" value="Thrombospondin type-1 (TSP1) repeat"/>
    <property type="match status" value="1"/>
</dbReference>
<dbReference type="PROSITE" id="PS50092">
    <property type="entry name" value="TSP1"/>
    <property type="match status" value="1"/>
</dbReference>
<dbReference type="Proteomes" id="UP001175271">
    <property type="component" value="Unassembled WGS sequence"/>
</dbReference>
<evidence type="ECO:0000313" key="3">
    <source>
        <dbReference type="Proteomes" id="UP001175271"/>
    </source>
</evidence>
<name>A0AA39I9S9_9BILA</name>
<keyword evidence="1" id="KW-0472">Membrane</keyword>
<keyword evidence="1" id="KW-1133">Transmembrane helix</keyword>
<proteinExistence type="predicted"/>
<dbReference type="AlphaFoldDB" id="A0AA39I9S9"/>
<accession>A0AA39I9S9</accession>
<feature type="transmembrane region" description="Helical" evidence="1">
    <location>
        <begin position="106"/>
        <end position="134"/>
    </location>
</feature>
<evidence type="ECO:0000256" key="1">
    <source>
        <dbReference type="SAM" id="Phobius"/>
    </source>
</evidence>
<organism evidence="2 3">
    <name type="scientific">Steinernema hermaphroditum</name>
    <dbReference type="NCBI Taxonomy" id="289476"/>
    <lineage>
        <taxon>Eukaryota</taxon>
        <taxon>Metazoa</taxon>
        <taxon>Ecdysozoa</taxon>
        <taxon>Nematoda</taxon>
        <taxon>Chromadorea</taxon>
        <taxon>Rhabditida</taxon>
        <taxon>Tylenchina</taxon>
        <taxon>Panagrolaimomorpha</taxon>
        <taxon>Strongyloidoidea</taxon>
        <taxon>Steinernematidae</taxon>
        <taxon>Steinernema</taxon>
    </lineage>
</organism>
<sequence length="278" mass="31728">MTGCLCLQDLSTSPFAFQKREGAARLLSVMSGMEFNVNEGVPPDDAVNDQTITEDVNQEVVGQNTAELSDVSEHDEDPHASAMKAGRISTWYRRITPLVRNRRVRYFAILNFILTLLNLVLFSATVGFFAWYIFNQVTINRELSQDRPCLYAWSEWTVCSAKCATVQEDGTVKYPTRTRHVVPDKVVHSRGDKYKKCPPNVESMTESVPCNTPRCAVPLSSFTTWTECFYKNPLTYPDKNATGCYRIRKMPRDNYYVHIDTDVLTRDCSPKECLKYMP</sequence>
<reference evidence="2" key="1">
    <citation type="submission" date="2023-06" db="EMBL/GenBank/DDBJ databases">
        <title>Genomic analysis of the entomopathogenic nematode Steinernema hermaphroditum.</title>
        <authorList>
            <person name="Schwarz E.M."/>
            <person name="Heppert J.K."/>
            <person name="Baniya A."/>
            <person name="Schwartz H.T."/>
            <person name="Tan C.-H."/>
            <person name="Antoshechkin I."/>
            <person name="Sternberg P.W."/>
            <person name="Goodrich-Blair H."/>
            <person name="Dillman A.R."/>
        </authorList>
    </citation>
    <scope>NUCLEOTIDE SEQUENCE</scope>
    <source>
        <strain evidence="2">PS9179</strain>
        <tissue evidence="2">Whole animal</tissue>
    </source>
</reference>
<dbReference type="InterPro" id="IPR000884">
    <property type="entry name" value="TSP1_rpt"/>
</dbReference>
<comment type="caution">
    <text evidence="2">The sequence shown here is derived from an EMBL/GenBank/DDBJ whole genome shotgun (WGS) entry which is preliminary data.</text>
</comment>
<protein>
    <submittedName>
        <fullName evidence="2">Uncharacterized protein</fullName>
    </submittedName>
</protein>
<evidence type="ECO:0000313" key="2">
    <source>
        <dbReference type="EMBL" id="KAK0420428.1"/>
    </source>
</evidence>
<gene>
    <name evidence="2" type="ORF">QR680_014678</name>
</gene>